<dbReference type="InterPro" id="IPR012795">
    <property type="entry name" value="tRNA_Ile_lys_synt_N"/>
</dbReference>
<sequence length="467" mass="52217">MFLAQLREELNRMGLAGRRARVLVGVSGGADSIALVHALKKIEQEVDIFVAAVHVNHQLRGEESEADEQHVKVFCEEWGIPCRTVKVNVGSLLEQKGGNKQAVARELRYDAFEETARAWRMDAVATAHHADDQLETVLMRLVRGTGVAGLAGIEPNRAWRGFQLIRPLLTFTKQELERYCQDAGLPTRLDSSNLLPDYTRNRLRMEVVPLLEAFNPHVQKAVCTLSDLVREEEKVWSELVEDALGKVLLERDDASFTLDVSSFLHLPIALQRRVVKLILSYLSQDDTFGVSLDAVEKVRKLVADGSSSSMFHLPGGIVAEREYEKVHMRKAERGEEHASQSGEIALSVPGTTCLPGFLGKIEVLESDVALHNVDLGRNAVVFDRDHLPFPLCVRARQSGDRMTCLGMDGRKKLKKVLMEAKVPKRQRDRVPVVTAGDEIIWIPGVKRSGVAPVTPKTTRFLYLIWEE</sequence>
<comment type="similarity">
    <text evidence="8">Belongs to the tRNA(Ile)-lysidine synthase family.</text>
</comment>
<proteinExistence type="inferred from homology"/>
<name>A0AA45WRM0_9BACL</name>
<dbReference type="AlphaFoldDB" id="A0AA45WRM0"/>
<comment type="catalytic activity">
    <reaction evidence="7 8">
        <text>cytidine(34) in tRNA(Ile2) + L-lysine + ATP = lysidine(34) in tRNA(Ile2) + AMP + diphosphate + H(+)</text>
        <dbReference type="Rhea" id="RHEA:43744"/>
        <dbReference type="Rhea" id="RHEA-COMP:10625"/>
        <dbReference type="Rhea" id="RHEA-COMP:10670"/>
        <dbReference type="ChEBI" id="CHEBI:15378"/>
        <dbReference type="ChEBI" id="CHEBI:30616"/>
        <dbReference type="ChEBI" id="CHEBI:32551"/>
        <dbReference type="ChEBI" id="CHEBI:33019"/>
        <dbReference type="ChEBI" id="CHEBI:82748"/>
        <dbReference type="ChEBI" id="CHEBI:83665"/>
        <dbReference type="ChEBI" id="CHEBI:456215"/>
        <dbReference type="EC" id="6.3.4.19"/>
    </reaction>
</comment>
<dbReference type="Pfam" id="PF11734">
    <property type="entry name" value="TilS_C"/>
    <property type="match status" value="1"/>
</dbReference>
<dbReference type="EC" id="6.3.4.19" evidence="8"/>
<comment type="function">
    <text evidence="8">Ligates lysine onto the cytidine present at position 34 of the AUA codon-specific tRNA(Ile) that contains the anticodon CAU, in an ATP-dependent manner. Cytidine is converted to lysidine, thus changing the amino acid specificity of the tRNA from methionine to isoleucine.</text>
</comment>
<dbReference type="PANTHER" id="PTHR43033:SF1">
    <property type="entry name" value="TRNA(ILE)-LYSIDINE SYNTHASE-RELATED"/>
    <property type="match status" value="1"/>
</dbReference>
<dbReference type="GO" id="GO:0032267">
    <property type="term" value="F:tRNA(Ile)-lysidine synthase activity"/>
    <property type="evidence" value="ECO:0007669"/>
    <property type="project" value="UniProtKB-EC"/>
</dbReference>
<evidence type="ECO:0000313" key="11">
    <source>
        <dbReference type="Proteomes" id="UP001157946"/>
    </source>
</evidence>
<comment type="domain">
    <text evidence="8">The N-terminal region contains the highly conserved SGGXDS motif, predicted to be a P-loop motif involved in ATP binding.</text>
</comment>
<keyword evidence="4 8" id="KW-0819">tRNA processing</keyword>
<feature type="binding site" evidence="8">
    <location>
        <begin position="27"/>
        <end position="32"/>
    </location>
    <ligand>
        <name>ATP</name>
        <dbReference type="ChEBI" id="CHEBI:30616"/>
    </ligand>
</feature>
<keyword evidence="5 8" id="KW-0547">Nucleotide-binding</keyword>
<dbReference type="Pfam" id="PF09179">
    <property type="entry name" value="TilS"/>
    <property type="match status" value="1"/>
</dbReference>
<evidence type="ECO:0000256" key="4">
    <source>
        <dbReference type="ARBA" id="ARBA00022694"/>
    </source>
</evidence>
<evidence type="ECO:0000259" key="9">
    <source>
        <dbReference type="SMART" id="SM00977"/>
    </source>
</evidence>
<dbReference type="SUPFAM" id="SSF82829">
    <property type="entry name" value="MesJ substrate recognition domain-like"/>
    <property type="match status" value="1"/>
</dbReference>
<dbReference type="SUPFAM" id="SSF56037">
    <property type="entry name" value="PheT/TilS domain"/>
    <property type="match status" value="1"/>
</dbReference>
<dbReference type="InterPro" id="IPR012796">
    <property type="entry name" value="Lysidine-tRNA-synth_C"/>
</dbReference>
<dbReference type="EMBL" id="FXTU01000007">
    <property type="protein sequence ID" value="SMP30868.1"/>
    <property type="molecule type" value="Genomic_DNA"/>
</dbReference>
<accession>A0AA45WRM0</accession>
<dbReference type="InterPro" id="IPR014729">
    <property type="entry name" value="Rossmann-like_a/b/a_fold"/>
</dbReference>
<dbReference type="GO" id="GO:0005737">
    <property type="term" value="C:cytoplasm"/>
    <property type="evidence" value="ECO:0007669"/>
    <property type="project" value="UniProtKB-SubCell"/>
</dbReference>
<gene>
    <name evidence="8" type="primary">tilS</name>
    <name evidence="10" type="ORF">SAMN06265361_107127</name>
</gene>
<dbReference type="SMART" id="SM00977">
    <property type="entry name" value="TilS_C"/>
    <property type="match status" value="1"/>
</dbReference>
<evidence type="ECO:0000256" key="1">
    <source>
        <dbReference type="ARBA" id="ARBA00004496"/>
    </source>
</evidence>
<dbReference type="Pfam" id="PF01171">
    <property type="entry name" value="ATP_bind_3"/>
    <property type="match status" value="1"/>
</dbReference>
<dbReference type="NCBIfam" id="TIGR02433">
    <property type="entry name" value="lysidine_TilS_C"/>
    <property type="match status" value="1"/>
</dbReference>
<comment type="caution">
    <text evidence="10">The sequence shown here is derived from an EMBL/GenBank/DDBJ whole genome shotgun (WGS) entry which is preliminary data.</text>
</comment>
<evidence type="ECO:0000256" key="2">
    <source>
        <dbReference type="ARBA" id="ARBA00022490"/>
    </source>
</evidence>
<dbReference type="NCBIfam" id="TIGR02432">
    <property type="entry name" value="lysidine_TilS_N"/>
    <property type="match status" value="1"/>
</dbReference>
<evidence type="ECO:0000256" key="7">
    <source>
        <dbReference type="ARBA" id="ARBA00048539"/>
    </source>
</evidence>
<keyword evidence="11" id="KW-1185">Reference proteome</keyword>
<dbReference type="Gene3D" id="3.40.50.620">
    <property type="entry name" value="HUPs"/>
    <property type="match status" value="1"/>
</dbReference>
<protein>
    <recommendedName>
        <fullName evidence="8">tRNA(Ile)-lysidine synthase</fullName>
        <ecNumber evidence="8">6.3.4.19</ecNumber>
    </recommendedName>
    <alternativeName>
        <fullName evidence="8">tRNA(Ile)-2-lysyl-cytidine synthase</fullName>
    </alternativeName>
    <alternativeName>
        <fullName evidence="8">tRNA(Ile)-lysidine synthetase</fullName>
    </alternativeName>
</protein>
<dbReference type="Proteomes" id="UP001157946">
    <property type="component" value="Unassembled WGS sequence"/>
</dbReference>
<organism evidence="10 11">
    <name type="scientific">Laceyella tengchongensis</name>
    <dbReference type="NCBI Taxonomy" id="574699"/>
    <lineage>
        <taxon>Bacteria</taxon>
        <taxon>Bacillati</taxon>
        <taxon>Bacillota</taxon>
        <taxon>Bacilli</taxon>
        <taxon>Bacillales</taxon>
        <taxon>Thermoactinomycetaceae</taxon>
        <taxon>Laceyella</taxon>
    </lineage>
</organism>
<dbReference type="GO" id="GO:0005524">
    <property type="term" value="F:ATP binding"/>
    <property type="evidence" value="ECO:0007669"/>
    <property type="project" value="UniProtKB-UniRule"/>
</dbReference>
<keyword evidence="3 8" id="KW-0436">Ligase</keyword>
<evidence type="ECO:0000256" key="6">
    <source>
        <dbReference type="ARBA" id="ARBA00022840"/>
    </source>
</evidence>
<dbReference type="CDD" id="cd01992">
    <property type="entry name" value="TilS_N"/>
    <property type="match status" value="1"/>
</dbReference>
<dbReference type="PANTHER" id="PTHR43033">
    <property type="entry name" value="TRNA(ILE)-LYSIDINE SYNTHASE-RELATED"/>
    <property type="match status" value="1"/>
</dbReference>
<dbReference type="SUPFAM" id="SSF52402">
    <property type="entry name" value="Adenine nucleotide alpha hydrolases-like"/>
    <property type="match status" value="1"/>
</dbReference>
<dbReference type="Gene3D" id="3.30.465.60">
    <property type="match status" value="1"/>
</dbReference>
<dbReference type="InterPro" id="IPR011063">
    <property type="entry name" value="TilS/TtcA_N"/>
</dbReference>
<keyword evidence="6 8" id="KW-0067">ATP-binding</keyword>
<comment type="subcellular location">
    <subcellularLocation>
        <location evidence="1 8">Cytoplasm</location>
    </subcellularLocation>
</comment>
<evidence type="ECO:0000256" key="5">
    <source>
        <dbReference type="ARBA" id="ARBA00022741"/>
    </source>
</evidence>
<evidence type="ECO:0000313" key="10">
    <source>
        <dbReference type="EMBL" id="SMP30868.1"/>
    </source>
</evidence>
<dbReference type="InterPro" id="IPR015262">
    <property type="entry name" value="tRNA_Ile_lys_synt_subst-bd"/>
</dbReference>
<dbReference type="InterPro" id="IPR012094">
    <property type="entry name" value="tRNA_Ile_lys_synt"/>
</dbReference>
<dbReference type="HAMAP" id="MF_01161">
    <property type="entry name" value="tRNA_Ile_lys_synt"/>
    <property type="match status" value="1"/>
</dbReference>
<reference evidence="10" key="1">
    <citation type="submission" date="2017-05" db="EMBL/GenBank/DDBJ databases">
        <authorList>
            <person name="Varghese N."/>
            <person name="Submissions S."/>
        </authorList>
    </citation>
    <scope>NUCLEOTIDE SEQUENCE</scope>
    <source>
        <strain evidence="10">DSM 45262</strain>
    </source>
</reference>
<dbReference type="RefSeq" id="WP_102991265.1">
    <property type="nucleotide sequence ID" value="NZ_FXTU01000007.1"/>
</dbReference>
<evidence type="ECO:0000256" key="8">
    <source>
        <dbReference type="HAMAP-Rule" id="MF_01161"/>
    </source>
</evidence>
<dbReference type="GO" id="GO:0006400">
    <property type="term" value="P:tRNA modification"/>
    <property type="evidence" value="ECO:0007669"/>
    <property type="project" value="UniProtKB-UniRule"/>
</dbReference>
<evidence type="ECO:0000256" key="3">
    <source>
        <dbReference type="ARBA" id="ARBA00022598"/>
    </source>
</evidence>
<feature type="domain" description="Lysidine-tRNA(Ile) synthetase C-terminal" evidence="9">
    <location>
        <begin position="391"/>
        <end position="465"/>
    </location>
</feature>
<keyword evidence="2 8" id="KW-0963">Cytoplasm</keyword>